<sequence>MKYKTLEENVGKVGVQAGSIIEIEAKEVADKLIKLKVIEPVKEAPKKEEKKEAPKKGGKKKEDK</sequence>
<name>M1IE40_9CAUD</name>
<reference evidence="2 3" key="1">
    <citation type="journal article" date="2013" name="Virology">
        <title>Genomic characterization of six novel Bacillus pumilus bacteriophages.</title>
        <authorList>
            <person name="Lorenz L."/>
            <person name="Lins B."/>
            <person name="Barrett J."/>
            <person name="Montgomery A."/>
            <person name="Trapani S."/>
            <person name="Schindler A."/>
            <person name="Christie G.E."/>
            <person name="Cresawn S.G."/>
            <person name="Temple L."/>
        </authorList>
    </citation>
    <scope>NUCLEOTIDE SEQUENCE [LARGE SCALE GENOMIC DNA]</scope>
</reference>
<feature type="region of interest" description="Disordered" evidence="1">
    <location>
        <begin position="44"/>
        <end position="64"/>
    </location>
</feature>
<protein>
    <submittedName>
        <fullName evidence="2">Uncharacterized protein</fullName>
    </submittedName>
</protein>
<evidence type="ECO:0000313" key="2">
    <source>
        <dbReference type="EMBL" id="AGE60934.1"/>
    </source>
</evidence>
<dbReference type="EMBL" id="KC330682">
    <property type="protein sequence ID" value="AGE60934.1"/>
    <property type="molecule type" value="Genomic_DNA"/>
</dbReference>
<proteinExistence type="predicted"/>
<accession>M1IE40</accession>
<dbReference type="Proteomes" id="UP000011290">
    <property type="component" value="Segment"/>
</dbReference>
<evidence type="ECO:0000313" key="3">
    <source>
        <dbReference type="Proteomes" id="UP000011290"/>
    </source>
</evidence>
<evidence type="ECO:0000256" key="1">
    <source>
        <dbReference type="SAM" id="MobiDB-lite"/>
    </source>
</evidence>
<keyword evidence="3" id="KW-1185">Reference proteome</keyword>
<organism evidence="2 3">
    <name type="scientific">Bacillus phage Taylor</name>
    <dbReference type="NCBI Taxonomy" id="2884430"/>
    <lineage>
        <taxon>Viruses</taxon>
        <taxon>Duplodnaviria</taxon>
        <taxon>Heunggongvirae</taxon>
        <taxon>Uroviricota</taxon>
        <taxon>Caudoviricetes</taxon>
        <taxon>Ehrlichviridae</taxon>
        <taxon>Andromedavirus</taxon>
        <taxon>Andromedavirus taylor</taxon>
    </lineage>
</organism>
<gene>
    <name evidence="2" type="ORF">TAYLOR_16</name>
</gene>